<dbReference type="Pfam" id="PF14420">
    <property type="entry name" value="Clr5"/>
    <property type="match status" value="1"/>
</dbReference>
<gene>
    <name evidence="3" type="ORF">ASPWEDRAFT_114080</name>
</gene>
<dbReference type="Proteomes" id="UP000184383">
    <property type="component" value="Unassembled WGS sequence"/>
</dbReference>
<feature type="region of interest" description="Disordered" evidence="1">
    <location>
        <begin position="37"/>
        <end position="109"/>
    </location>
</feature>
<sequence>MKNSIPSDVWEKKRALIAKLYKDEEWPLKQVIKQIRSADFNPSETQLRSRLKKWRVTKPSRQTRKKSHDSQQDAAGDESGQEDASPKARRSTGSPSTQLPSSTQPAAEGLSATEPEWFMNSTYAHPTTAASLDEPSVSGAWVPPVIHQQSLSPSGHHRHLSNSPPVVHQFPNGIHDPSHVSSPVDGVLISPASTMAPSYASPPYSVAPDSCLQSSTPTTTAAPPAPWSVSQWYSMPLEAVTQSHSVPFYTTAPLSPPSPHFTGMIPQSMPDYLEDSKPWRRTMSVNYSPEAAGGHPGVDRQSKHIERKTSLPAKVPTLASQPHYLHGQHPVMCAPIYPYPGQESLVHKPSGIGF</sequence>
<keyword evidence="4" id="KW-1185">Reference proteome</keyword>
<accession>A0A1L9RHF5</accession>
<dbReference type="AlphaFoldDB" id="A0A1L9RHF5"/>
<name>A0A1L9RHF5_ASPWE</name>
<proteinExistence type="predicted"/>
<evidence type="ECO:0000256" key="1">
    <source>
        <dbReference type="SAM" id="MobiDB-lite"/>
    </source>
</evidence>
<organism evidence="3 4">
    <name type="scientific">Aspergillus wentii DTO 134E9</name>
    <dbReference type="NCBI Taxonomy" id="1073089"/>
    <lineage>
        <taxon>Eukaryota</taxon>
        <taxon>Fungi</taxon>
        <taxon>Dikarya</taxon>
        <taxon>Ascomycota</taxon>
        <taxon>Pezizomycotina</taxon>
        <taxon>Eurotiomycetes</taxon>
        <taxon>Eurotiomycetidae</taxon>
        <taxon>Eurotiales</taxon>
        <taxon>Aspergillaceae</taxon>
        <taxon>Aspergillus</taxon>
        <taxon>Aspergillus subgen. Cremei</taxon>
    </lineage>
</organism>
<dbReference type="OrthoDB" id="5308957at2759"/>
<dbReference type="RefSeq" id="XP_040688010.1">
    <property type="nucleotide sequence ID" value="XM_040828464.1"/>
</dbReference>
<dbReference type="GeneID" id="63744312"/>
<protein>
    <recommendedName>
        <fullName evidence="2">Clr5 domain-containing protein</fullName>
    </recommendedName>
</protein>
<dbReference type="InterPro" id="IPR025676">
    <property type="entry name" value="Clr5_dom"/>
</dbReference>
<dbReference type="EMBL" id="KV878213">
    <property type="protein sequence ID" value="OJJ34334.1"/>
    <property type="molecule type" value="Genomic_DNA"/>
</dbReference>
<evidence type="ECO:0000259" key="2">
    <source>
        <dbReference type="Pfam" id="PF14420"/>
    </source>
</evidence>
<reference evidence="4" key="1">
    <citation type="journal article" date="2017" name="Genome Biol.">
        <title>Comparative genomics reveals high biological diversity and specific adaptations in the industrially and medically important fungal genus Aspergillus.</title>
        <authorList>
            <person name="de Vries R.P."/>
            <person name="Riley R."/>
            <person name="Wiebenga A."/>
            <person name="Aguilar-Osorio G."/>
            <person name="Amillis S."/>
            <person name="Uchima C.A."/>
            <person name="Anderluh G."/>
            <person name="Asadollahi M."/>
            <person name="Askin M."/>
            <person name="Barry K."/>
            <person name="Battaglia E."/>
            <person name="Bayram O."/>
            <person name="Benocci T."/>
            <person name="Braus-Stromeyer S.A."/>
            <person name="Caldana C."/>
            <person name="Canovas D."/>
            <person name="Cerqueira G.C."/>
            <person name="Chen F."/>
            <person name="Chen W."/>
            <person name="Choi C."/>
            <person name="Clum A."/>
            <person name="Dos Santos R.A."/>
            <person name="Damasio A.R."/>
            <person name="Diallinas G."/>
            <person name="Emri T."/>
            <person name="Fekete E."/>
            <person name="Flipphi M."/>
            <person name="Freyberg S."/>
            <person name="Gallo A."/>
            <person name="Gournas C."/>
            <person name="Habgood R."/>
            <person name="Hainaut M."/>
            <person name="Harispe M.L."/>
            <person name="Henrissat B."/>
            <person name="Hilden K.S."/>
            <person name="Hope R."/>
            <person name="Hossain A."/>
            <person name="Karabika E."/>
            <person name="Karaffa L."/>
            <person name="Karanyi Z."/>
            <person name="Krasevec N."/>
            <person name="Kuo A."/>
            <person name="Kusch H."/>
            <person name="LaButti K."/>
            <person name="Lagendijk E.L."/>
            <person name="Lapidus A."/>
            <person name="Levasseur A."/>
            <person name="Lindquist E."/>
            <person name="Lipzen A."/>
            <person name="Logrieco A.F."/>
            <person name="MacCabe A."/>
            <person name="Maekelae M.R."/>
            <person name="Malavazi I."/>
            <person name="Melin P."/>
            <person name="Meyer V."/>
            <person name="Mielnichuk N."/>
            <person name="Miskei M."/>
            <person name="Molnar A.P."/>
            <person name="Mule G."/>
            <person name="Ngan C.Y."/>
            <person name="Orejas M."/>
            <person name="Orosz E."/>
            <person name="Ouedraogo J.P."/>
            <person name="Overkamp K.M."/>
            <person name="Park H.-S."/>
            <person name="Perrone G."/>
            <person name="Piumi F."/>
            <person name="Punt P.J."/>
            <person name="Ram A.F."/>
            <person name="Ramon A."/>
            <person name="Rauscher S."/>
            <person name="Record E."/>
            <person name="Riano-Pachon D.M."/>
            <person name="Robert V."/>
            <person name="Roehrig J."/>
            <person name="Ruller R."/>
            <person name="Salamov A."/>
            <person name="Salih N.S."/>
            <person name="Samson R.A."/>
            <person name="Sandor E."/>
            <person name="Sanguinetti M."/>
            <person name="Schuetze T."/>
            <person name="Sepcic K."/>
            <person name="Shelest E."/>
            <person name="Sherlock G."/>
            <person name="Sophianopoulou V."/>
            <person name="Squina F.M."/>
            <person name="Sun H."/>
            <person name="Susca A."/>
            <person name="Todd R.B."/>
            <person name="Tsang A."/>
            <person name="Unkles S.E."/>
            <person name="van de Wiele N."/>
            <person name="van Rossen-Uffink D."/>
            <person name="Oliveira J.V."/>
            <person name="Vesth T.C."/>
            <person name="Visser J."/>
            <person name="Yu J.-H."/>
            <person name="Zhou M."/>
            <person name="Andersen M.R."/>
            <person name="Archer D.B."/>
            <person name="Baker S.E."/>
            <person name="Benoit I."/>
            <person name="Brakhage A.A."/>
            <person name="Braus G.H."/>
            <person name="Fischer R."/>
            <person name="Frisvad J.C."/>
            <person name="Goldman G.H."/>
            <person name="Houbraken J."/>
            <person name="Oakley B."/>
            <person name="Pocsi I."/>
            <person name="Scazzocchio C."/>
            <person name="Seiboth B."/>
            <person name="vanKuyk P.A."/>
            <person name="Wortman J."/>
            <person name="Dyer P.S."/>
            <person name="Grigoriev I.V."/>
        </authorList>
    </citation>
    <scope>NUCLEOTIDE SEQUENCE [LARGE SCALE GENOMIC DNA]</scope>
    <source>
        <strain evidence="4">DTO 134E9</strain>
    </source>
</reference>
<feature type="domain" description="Clr5" evidence="2">
    <location>
        <begin position="7"/>
        <end position="58"/>
    </location>
</feature>
<dbReference type="VEuPathDB" id="FungiDB:ASPWEDRAFT_114080"/>
<evidence type="ECO:0000313" key="4">
    <source>
        <dbReference type="Proteomes" id="UP000184383"/>
    </source>
</evidence>
<feature type="compositionally biased region" description="Low complexity" evidence="1">
    <location>
        <begin position="91"/>
        <end position="105"/>
    </location>
</feature>
<feature type="compositionally biased region" description="Basic residues" evidence="1">
    <location>
        <begin position="49"/>
        <end position="67"/>
    </location>
</feature>
<evidence type="ECO:0000313" key="3">
    <source>
        <dbReference type="EMBL" id="OJJ34334.1"/>
    </source>
</evidence>